<feature type="domain" description="HTH marR-type" evidence="1">
    <location>
        <begin position="23"/>
        <end position="74"/>
    </location>
</feature>
<reference evidence="2" key="1">
    <citation type="submission" date="2022-12" db="EMBL/GenBank/DDBJ databases">
        <title>Reference genome sequencing for broad-spectrum identification of bacterial and archaeal isolates by mass spectrometry.</title>
        <authorList>
            <person name="Sekiguchi Y."/>
            <person name="Tourlousse D.M."/>
        </authorList>
    </citation>
    <scope>NUCLEOTIDE SEQUENCE</scope>
    <source>
        <strain evidence="2">10succ1</strain>
    </source>
</reference>
<dbReference type="InterPro" id="IPR036388">
    <property type="entry name" value="WH-like_DNA-bd_sf"/>
</dbReference>
<gene>
    <name evidence="2" type="ORF">PM10SUCC1_21190</name>
</gene>
<keyword evidence="3" id="KW-1185">Reference proteome</keyword>
<comment type="caution">
    <text evidence="2">The sequence shown here is derived from an EMBL/GenBank/DDBJ whole genome shotgun (WGS) entry which is preliminary data.</text>
</comment>
<evidence type="ECO:0000313" key="3">
    <source>
        <dbReference type="Proteomes" id="UP001144471"/>
    </source>
</evidence>
<dbReference type="SUPFAM" id="SSF46785">
    <property type="entry name" value="Winged helix' DNA-binding domain"/>
    <property type="match status" value="1"/>
</dbReference>
<accession>A0A9W6GM03</accession>
<organism evidence="2 3">
    <name type="scientific">Propionigenium maris DSM 9537</name>
    <dbReference type="NCBI Taxonomy" id="1123000"/>
    <lineage>
        <taxon>Bacteria</taxon>
        <taxon>Fusobacteriati</taxon>
        <taxon>Fusobacteriota</taxon>
        <taxon>Fusobacteriia</taxon>
        <taxon>Fusobacteriales</taxon>
        <taxon>Fusobacteriaceae</taxon>
        <taxon>Propionigenium</taxon>
    </lineage>
</organism>
<proteinExistence type="predicted"/>
<dbReference type="RefSeq" id="WP_281835864.1">
    <property type="nucleotide sequence ID" value="NZ_BSDY01000009.1"/>
</dbReference>
<sequence>MYLNTLLNIEKDFYGYLKRDYGLSRTDIFIIMTSGRYDNMTAYSLASMTGFDRSLITKRLRYLEEKEFIIREDHLGKKIINLKEKASIVNRVLEKITLN</sequence>
<dbReference type="Gene3D" id="1.10.10.10">
    <property type="entry name" value="Winged helix-like DNA-binding domain superfamily/Winged helix DNA-binding domain"/>
    <property type="match status" value="1"/>
</dbReference>
<evidence type="ECO:0000259" key="1">
    <source>
        <dbReference type="Pfam" id="PF01047"/>
    </source>
</evidence>
<dbReference type="InterPro" id="IPR036390">
    <property type="entry name" value="WH_DNA-bd_sf"/>
</dbReference>
<name>A0A9W6GM03_9FUSO</name>
<dbReference type="EMBL" id="BSDY01000009">
    <property type="protein sequence ID" value="GLI56605.1"/>
    <property type="molecule type" value="Genomic_DNA"/>
</dbReference>
<evidence type="ECO:0000313" key="2">
    <source>
        <dbReference type="EMBL" id="GLI56605.1"/>
    </source>
</evidence>
<dbReference type="Proteomes" id="UP001144471">
    <property type="component" value="Unassembled WGS sequence"/>
</dbReference>
<dbReference type="InterPro" id="IPR000835">
    <property type="entry name" value="HTH_MarR-typ"/>
</dbReference>
<dbReference type="GO" id="GO:0003700">
    <property type="term" value="F:DNA-binding transcription factor activity"/>
    <property type="evidence" value="ECO:0007669"/>
    <property type="project" value="InterPro"/>
</dbReference>
<dbReference type="Pfam" id="PF01047">
    <property type="entry name" value="MarR"/>
    <property type="match status" value="1"/>
</dbReference>
<protein>
    <recommendedName>
        <fullName evidence="1">HTH marR-type domain-containing protein</fullName>
    </recommendedName>
</protein>
<dbReference type="AlphaFoldDB" id="A0A9W6GM03"/>